<dbReference type="Gene3D" id="2.160.20.10">
    <property type="entry name" value="Single-stranded right-handed beta-helix, Pectin lyase-like"/>
    <property type="match status" value="1"/>
</dbReference>
<evidence type="ECO:0000256" key="5">
    <source>
        <dbReference type="ARBA" id="ARBA00022801"/>
    </source>
</evidence>
<reference evidence="11 12" key="1">
    <citation type="submission" date="2015-01" db="EMBL/GenBank/DDBJ databases">
        <title>Genome of allotetraploid Gossypium barbadense reveals genomic plasticity and fiber elongation in cotton evolution.</title>
        <authorList>
            <person name="Chen X."/>
            <person name="Liu X."/>
            <person name="Zhao B."/>
            <person name="Zheng H."/>
            <person name="Hu Y."/>
            <person name="Lu G."/>
            <person name="Yang C."/>
            <person name="Chen J."/>
            <person name="Shan C."/>
            <person name="Zhang L."/>
            <person name="Zhou Y."/>
            <person name="Wang L."/>
            <person name="Guo W."/>
            <person name="Bai Y."/>
            <person name="Ruan J."/>
            <person name="Shangguan X."/>
            <person name="Mao Y."/>
            <person name="Jiang J."/>
            <person name="Zhu Y."/>
            <person name="Lei J."/>
            <person name="Kang H."/>
            <person name="Chen S."/>
            <person name="He X."/>
            <person name="Wang R."/>
            <person name="Wang Y."/>
            <person name="Chen J."/>
            <person name="Wang L."/>
            <person name="Yu S."/>
            <person name="Wang B."/>
            <person name="Wei J."/>
            <person name="Song S."/>
            <person name="Lu X."/>
            <person name="Gao Z."/>
            <person name="Gu W."/>
            <person name="Deng X."/>
            <person name="Ma D."/>
            <person name="Wang S."/>
            <person name="Liang W."/>
            <person name="Fang L."/>
            <person name="Cai C."/>
            <person name="Zhu X."/>
            <person name="Zhou B."/>
            <person name="Zhang Y."/>
            <person name="Chen Z."/>
            <person name="Xu S."/>
            <person name="Zhu R."/>
            <person name="Wang S."/>
            <person name="Zhang T."/>
            <person name="Zhao G."/>
        </authorList>
    </citation>
    <scope>NUCLEOTIDE SEQUENCE [LARGE SCALE GENOMIC DNA]</scope>
    <source>
        <strain evidence="12">cv. Xinhai21</strain>
        <tissue evidence="11">Leaf</tissue>
    </source>
</reference>
<keyword evidence="5 9" id="KW-0378">Hydrolase</keyword>
<dbReference type="SUPFAM" id="SSF51126">
    <property type="entry name" value="Pectin lyase-like"/>
    <property type="match status" value="1"/>
</dbReference>
<evidence type="ECO:0000313" key="12">
    <source>
        <dbReference type="Proteomes" id="UP000239757"/>
    </source>
</evidence>
<protein>
    <recommendedName>
        <fullName evidence="13">Pectate lyase superfamily protein domain-containing protein</fullName>
    </recommendedName>
</protein>
<keyword evidence="7" id="KW-0961">Cell wall biogenesis/degradation</keyword>
<evidence type="ECO:0000256" key="10">
    <source>
        <dbReference type="SAM" id="MobiDB-lite"/>
    </source>
</evidence>
<dbReference type="OrthoDB" id="187139at2759"/>
<keyword evidence="4" id="KW-0964">Secreted</keyword>
<evidence type="ECO:0000256" key="8">
    <source>
        <dbReference type="PROSITE-ProRule" id="PRU10052"/>
    </source>
</evidence>
<dbReference type="PANTHER" id="PTHR31375">
    <property type="match status" value="1"/>
</dbReference>
<comment type="subcellular location">
    <subcellularLocation>
        <location evidence="1">Secreted</location>
        <location evidence="1">Cell wall</location>
    </subcellularLocation>
</comment>
<evidence type="ECO:0000313" key="11">
    <source>
        <dbReference type="EMBL" id="PPS11198.1"/>
    </source>
</evidence>
<proteinExistence type="inferred from homology"/>
<sequence length="563" mass="62625">MSSLKVEDSSRCFQKENMIVVKVIRWIWALVKETKGSDTEVGGSDNGAEMINSLEGKLGQEKVKSEGSSKKMQKGEAEGGGVESNKIEQEKSYSYSYHFFFTSITIPISSLLHSFSNLDWFQMMGFIIVMFVRHGRYRYEANGDDKDEDSTSGNIATACTMATSKILLLLLLIQCIVFTGSSRQLKNTNINIDNTFNVINFGAIGDGQKDDSKMFKHAWDAACDTSAPSPTFLVPQGKTYLLQPLTFNGKHCNSNNITLQIDGRIIAPTKPSAWDCETNCNHWIGFENFDGLHIQGSGTINGQGDKWWKLSCKDNEKSCQHRKPTGFMIGHSKNVDIKGLTFEDSPQMHIAFESSTLIHATELTIRAPGHSPNTDGIHIQRDDCISIGNESKYINISNIKCGPGHGISIGSLGIMGKTEDVEFVHVRNVTFHGTTNGVRIKTWQGGHGHARNIKFEDITSHSSTRPIIIDQYYCPHKQCKNQTSAVEISNIAYENINGTSHKKIAVQLSCSESIPCKNITMKDINLIYEKHKDKTSSYCLNARGLRNGRVHPSISCLQQEDNF</sequence>
<name>A0A2P5Y6H6_GOSBA</name>
<feature type="active site" evidence="8">
    <location>
        <position position="405"/>
    </location>
</feature>
<dbReference type="Proteomes" id="UP000239757">
    <property type="component" value="Unassembled WGS sequence"/>
</dbReference>
<evidence type="ECO:0000256" key="4">
    <source>
        <dbReference type="ARBA" id="ARBA00022525"/>
    </source>
</evidence>
<dbReference type="EMBL" id="KZ663626">
    <property type="protein sequence ID" value="PPS11198.1"/>
    <property type="molecule type" value="Genomic_DNA"/>
</dbReference>
<evidence type="ECO:0000256" key="7">
    <source>
        <dbReference type="ARBA" id="ARBA00023316"/>
    </source>
</evidence>
<feature type="compositionally biased region" description="Basic and acidic residues" evidence="10">
    <location>
        <begin position="60"/>
        <end position="77"/>
    </location>
</feature>
<feature type="region of interest" description="Disordered" evidence="10">
    <location>
        <begin position="60"/>
        <end position="83"/>
    </location>
</feature>
<dbReference type="SMART" id="SM00710">
    <property type="entry name" value="PbH1"/>
    <property type="match status" value="4"/>
</dbReference>
<evidence type="ECO:0008006" key="13">
    <source>
        <dbReference type="Google" id="ProtNLM"/>
    </source>
</evidence>
<dbReference type="GO" id="GO:0005975">
    <property type="term" value="P:carbohydrate metabolic process"/>
    <property type="evidence" value="ECO:0007669"/>
    <property type="project" value="InterPro"/>
</dbReference>
<dbReference type="Pfam" id="PF00295">
    <property type="entry name" value="Glyco_hydro_28"/>
    <property type="match status" value="1"/>
</dbReference>
<dbReference type="GO" id="GO:0071555">
    <property type="term" value="P:cell wall organization"/>
    <property type="evidence" value="ECO:0007669"/>
    <property type="project" value="UniProtKB-KW"/>
</dbReference>
<dbReference type="AlphaFoldDB" id="A0A2P5Y6H6"/>
<evidence type="ECO:0000256" key="1">
    <source>
        <dbReference type="ARBA" id="ARBA00004191"/>
    </source>
</evidence>
<keyword evidence="3" id="KW-0134">Cell wall</keyword>
<dbReference type="InterPro" id="IPR006626">
    <property type="entry name" value="PbH1"/>
</dbReference>
<evidence type="ECO:0000256" key="2">
    <source>
        <dbReference type="ARBA" id="ARBA00008834"/>
    </source>
</evidence>
<evidence type="ECO:0000256" key="3">
    <source>
        <dbReference type="ARBA" id="ARBA00022512"/>
    </source>
</evidence>
<dbReference type="PROSITE" id="PS00502">
    <property type="entry name" value="POLYGALACTURONASE"/>
    <property type="match status" value="1"/>
</dbReference>
<dbReference type="GO" id="GO:0004650">
    <property type="term" value="F:polygalacturonase activity"/>
    <property type="evidence" value="ECO:0007669"/>
    <property type="project" value="InterPro"/>
</dbReference>
<dbReference type="InterPro" id="IPR000743">
    <property type="entry name" value="Glyco_hydro_28"/>
</dbReference>
<organism evidence="11 12">
    <name type="scientific">Gossypium barbadense</name>
    <name type="common">Sea Island cotton</name>
    <name type="synonym">Hibiscus barbadensis</name>
    <dbReference type="NCBI Taxonomy" id="3634"/>
    <lineage>
        <taxon>Eukaryota</taxon>
        <taxon>Viridiplantae</taxon>
        <taxon>Streptophyta</taxon>
        <taxon>Embryophyta</taxon>
        <taxon>Tracheophyta</taxon>
        <taxon>Spermatophyta</taxon>
        <taxon>Magnoliopsida</taxon>
        <taxon>eudicotyledons</taxon>
        <taxon>Gunneridae</taxon>
        <taxon>Pentapetalae</taxon>
        <taxon>rosids</taxon>
        <taxon>malvids</taxon>
        <taxon>Malvales</taxon>
        <taxon>Malvaceae</taxon>
        <taxon>Malvoideae</taxon>
        <taxon>Gossypium</taxon>
    </lineage>
</organism>
<accession>A0A2P5Y6H6</accession>
<dbReference type="InterPro" id="IPR011050">
    <property type="entry name" value="Pectin_lyase_fold/virulence"/>
</dbReference>
<evidence type="ECO:0000256" key="6">
    <source>
        <dbReference type="ARBA" id="ARBA00023295"/>
    </source>
</evidence>
<dbReference type="InterPro" id="IPR012334">
    <property type="entry name" value="Pectin_lyas_fold"/>
</dbReference>
<evidence type="ECO:0000256" key="9">
    <source>
        <dbReference type="RuleBase" id="RU361169"/>
    </source>
</evidence>
<keyword evidence="6 9" id="KW-0326">Glycosidase</keyword>
<comment type="similarity">
    <text evidence="2 9">Belongs to the glycosyl hydrolase 28 family.</text>
</comment>
<gene>
    <name evidence="11" type="ORF">GOBAR_AA09454</name>
</gene>